<feature type="compositionally biased region" description="Pro residues" evidence="2">
    <location>
        <begin position="310"/>
        <end position="332"/>
    </location>
</feature>
<feature type="compositionally biased region" description="Acidic residues" evidence="2">
    <location>
        <begin position="647"/>
        <end position="657"/>
    </location>
</feature>
<dbReference type="GO" id="GO:0030041">
    <property type="term" value="P:actin filament polymerization"/>
    <property type="evidence" value="ECO:0007669"/>
    <property type="project" value="TreeGrafter"/>
</dbReference>
<feature type="compositionally biased region" description="Pro residues" evidence="2">
    <location>
        <begin position="358"/>
        <end position="369"/>
    </location>
</feature>
<evidence type="ECO:0000313" key="5">
    <source>
        <dbReference type="EMBL" id="KAJ5166176.1"/>
    </source>
</evidence>
<dbReference type="InterPro" id="IPR000697">
    <property type="entry name" value="WH1/EVH1_dom"/>
</dbReference>
<reference evidence="5" key="2">
    <citation type="journal article" date="2023" name="IMA Fungus">
        <title>Comparative genomic study of the Penicillium genus elucidates a diverse pangenome and 15 lateral gene transfer events.</title>
        <authorList>
            <person name="Petersen C."/>
            <person name="Sorensen T."/>
            <person name="Nielsen M.R."/>
            <person name="Sondergaard T.E."/>
            <person name="Sorensen J.L."/>
            <person name="Fitzpatrick D.A."/>
            <person name="Frisvad J.C."/>
            <person name="Nielsen K.L."/>
        </authorList>
    </citation>
    <scope>NUCLEOTIDE SEQUENCE</scope>
    <source>
        <strain evidence="5">IBT 26290</strain>
    </source>
</reference>
<keyword evidence="6" id="KW-1185">Reference proteome</keyword>
<sequence length="657" mass="68411">MPSILSDADKETVKRQVPKPANKILAVAVARLYVAHPDPQRWTYTGVQGAAVLCNDLVGRTFWLKIVDVSPAGKGVIWDQEIYDNFSYNQDRTFFHTFELEDCPAGLSFADEKEAKTFIKKVQEREKHASKETVKTPFASSRGQGPAPISNSKGPGRSIFGSLLHRSSAAPSATPPSAPAPSIPVGPSPSLAPSAPPAKGDLPFDINDPTQKGLLDELLQMGITEDQIADNSDFIKSWIAQKQTASGESHAAADQNKPRAPPPPPPAAPAPKASNISPQGTGTSSASRRGPPPPPPTRKGRTETAEESASPPPGEPSPPPAPTRVFRAPPPIADAGKFAEPAGPAPPRRPRAISNVTPGPPPPPRPPKTPMDDSTSPPLSRFGVPPPFTGDRKVSAPPAPPSRSPVPGGPPPPPPRTASPAAPPQLPPKVLNTGVPSGLPPPPPARAPITPPPPPAPRPVPSTPAAAPPAPPPPPPRGPVSPTTASLQALVHLEDRPLPHPLVVLGLQFRLLLLHHLLAQVPAYLRLHLLHLVQALAYLRRHPRLVVLPEDLLPPPAPSGGAPPPLPKNTGGRDDLLAAIRGSGGAGGGVLKKVKDTEKKDRSGAMVPGSAAESSAAATSSGGAQQGGLAGALQDALSKRKQRVSGSDDEKEDDDDW</sequence>
<reference evidence="5" key="1">
    <citation type="submission" date="2022-11" db="EMBL/GenBank/DDBJ databases">
        <authorList>
            <person name="Petersen C."/>
        </authorList>
    </citation>
    <scope>NUCLEOTIDE SEQUENCE</scope>
    <source>
        <strain evidence="5">IBT 26290</strain>
    </source>
</reference>
<feature type="domain" description="WH1" evidence="3">
    <location>
        <begin position="17"/>
        <end position="129"/>
    </location>
</feature>
<dbReference type="GO" id="GO:0005884">
    <property type="term" value="C:actin filament"/>
    <property type="evidence" value="ECO:0007669"/>
    <property type="project" value="TreeGrafter"/>
</dbReference>
<feature type="compositionally biased region" description="Pro residues" evidence="2">
    <location>
        <begin position="259"/>
        <end position="269"/>
    </location>
</feature>
<organism evidence="5 6">
    <name type="scientific">Penicillium canariense</name>
    <dbReference type="NCBI Taxonomy" id="189055"/>
    <lineage>
        <taxon>Eukaryota</taxon>
        <taxon>Fungi</taxon>
        <taxon>Dikarya</taxon>
        <taxon>Ascomycota</taxon>
        <taxon>Pezizomycotina</taxon>
        <taxon>Eurotiomycetes</taxon>
        <taxon>Eurotiomycetidae</taxon>
        <taxon>Eurotiales</taxon>
        <taxon>Aspergillaceae</taxon>
        <taxon>Penicillium</taxon>
    </lineage>
</organism>
<feature type="domain" description="WH2" evidence="4">
    <location>
        <begin position="572"/>
        <end position="594"/>
    </location>
</feature>
<accession>A0A9W9I1M6</accession>
<gene>
    <name evidence="5" type="ORF">N7482_004957</name>
</gene>
<dbReference type="RefSeq" id="XP_056542637.1">
    <property type="nucleotide sequence ID" value="XM_056687082.1"/>
</dbReference>
<evidence type="ECO:0000259" key="3">
    <source>
        <dbReference type="PROSITE" id="PS50229"/>
    </source>
</evidence>
<dbReference type="InterPro" id="IPR051412">
    <property type="entry name" value="Formin_Homology_Diaphanous_sf"/>
</dbReference>
<evidence type="ECO:0008006" key="7">
    <source>
        <dbReference type="Google" id="ProtNLM"/>
    </source>
</evidence>
<feature type="region of interest" description="Disordered" evidence="2">
    <location>
        <begin position="239"/>
        <end position="483"/>
    </location>
</feature>
<feature type="region of interest" description="Disordered" evidence="2">
    <location>
        <begin position="123"/>
        <end position="209"/>
    </location>
</feature>
<protein>
    <recommendedName>
        <fullName evidence="7">Actin associated protein Wsp1</fullName>
    </recommendedName>
</protein>
<evidence type="ECO:0000259" key="4">
    <source>
        <dbReference type="PROSITE" id="PS51082"/>
    </source>
</evidence>
<feature type="compositionally biased region" description="Pro residues" evidence="2">
    <location>
        <begin position="173"/>
        <end position="187"/>
    </location>
</feature>
<dbReference type="AlphaFoldDB" id="A0A9W9I1M6"/>
<dbReference type="InterPro" id="IPR011993">
    <property type="entry name" value="PH-like_dom_sf"/>
</dbReference>
<comment type="caution">
    <text evidence="5">The sequence shown here is derived from an EMBL/GenBank/DDBJ whole genome shotgun (WGS) entry which is preliminary data.</text>
</comment>
<evidence type="ECO:0000313" key="6">
    <source>
        <dbReference type="Proteomes" id="UP001149163"/>
    </source>
</evidence>
<name>A0A9W9I1M6_9EURO</name>
<evidence type="ECO:0000256" key="2">
    <source>
        <dbReference type="SAM" id="MobiDB-lite"/>
    </source>
</evidence>
<dbReference type="PROSITE" id="PS50229">
    <property type="entry name" value="WH1"/>
    <property type="match status" value="1"/>
</dbReference>
<dbReference type="PANTHER" id="PTHR45691:SF6">
    <property type="entry name" value="PROTEIN DIAPHANOUS"/>
    <property type="match status" value="1"/>
</dbReference>
<dbReference type="OrthoDB" id="8963340at2759"/>
<evidence type="ECO:0000256" key="1">
    <source>
        <dbReference type="ARBA" id="ARBA00022553"/>
    </source>
</evidence>
<keyword evidence="1" id="KW-0597">Phosphoprotein</keyword>
<feature type="compositionally biased region" description="Pro residues" evidence="2">
    <location>
        <begin position="438"/>
        <end position="479"/>
    </location>
</feature>
<dbReference type="EMBL" id="JAPQKN010000003">
    <property type="protein sequence ID" value="KAJ5166176.1"/>
    <property type="molecule type" value="Genomic_DNA"/>
</dbReference>
<dbReference type="CDD" id="cd01205">
    <property type="entry name" value="EVH1_WASP-like"/>
    <property type="match status" value="1"/>
</dbReference>
<dbReference type="Gene3D" id="2.30.29.30">
    <property type="entry name" value="Pleckstrin-homology domain (PH domain)/Phosphotyrosine-binding domain (PTB)"/>
    <property type="match status" value="1"/>
</dbReference>
<dbReference type="SMART" id="SM00461">
    <property type="entry name" value="WH1"/>
    <property type="match status" value="1"/>
</dbReference>
<dbReference type="GO" id="GO:0071933">
    <property type="term" value="F:Arp2/3 complex binding"/>
    <property type="evidence" value="ECO:0007669"/>
    <property type="project" value="UniProtKB-ARBA"/>
</dbReference>
<dbReference type="GO" id="GO:0030479">
    <property type="term" value="C:actin cortical patch"/>
    <property type="evidence" value="ECO:0007669"/>
    <property type="project" value="UniProtKB-ARBA"/>
</dbReference>
<feature type="compositionally biased region" description="Pro residues" evidence="2">
    <location>
        <begin position="556"/>
        <end position="567"/>
    </location>
</feature>
<proteinExistence type="predicted"/>
<feature type="compositionally biased region" description="Basic and acidic residues" evidence="2">
    <location>
        <begin position="123"/>
        <end position="134"/>
    </location>
</feature>
<dbReference type="PROSITE" id="PS51082">
    <property type="entry name" value="WH2"/>
    <property type="match status" value="1"/>
</dbReference>
<dbReference type="SUPFAM" id="SSF50729">
    <property type="entry name" value="PH domain-like"/>
    <property type="match status" value="1"/>
</dbReference>
<dbReference type="Pfam" id="PF02205">
    <property type="entry name" value="WH2"/>
    <property type="match status" value="1"/>
</dbReference>
<dbReference type="Proteomes" id="UP001149163">
    <property type="component" value="Unassembled WGS sequence"/>
</dbReference>
<dbReference type="GO" id="GO:0045010">
    <property type="term" value="P:actin nucleation"/>
    <property type="evidence" value="ECO:0007669"/>
    <property type="project" value="UniProtKB-ARBA"/>
</dbReference>
<dbReference type="InterPro" id="IPR033927">
    <property type="entry name" value="WASPfam_EVH1"/>
</dbReference>
<feature type="compositionally biased region" description="Basic and acidic residues" evidence="2">
    <location>
        <begin position="593"/>
        <end position="603"/>
    </location>
</feature>
<dbReference type="InterPro" id="IPR003124">
    <property type="entry name" value="WH2_dom"/>
</dbReference>
<dbReference type="FunFam" id="2.30.29.30:FF:000281">
    <property type="entry name" value="Actin associated protein"/>
    <property type="match status" value="1"/>
</dbReference>
<feature type="compositionally biased region" description="Polar residues" evidence="2">
    <location>
        <begin position="138"/>
        <end position="153"/>
    </location>
</feature>
<dbReference type="GeneID" id="81426258"/>
<feature type="compositionally biased region" description="Pro residues" evidence="2">
    <location>
        <begin position="397"/>
        <end position="427"/>
    </location>
</feature>
<feature type="compositionally biased region" description="Low complexity" evidence="2">
    <location>
        <begin position="609"/>
        <end position="623"/>
    </location>
</feature>
<dbReference type="PANTHER" id="PTHR45691">
    <property type="entry name" value="PROTEIN DIAPHANOUS"/>
    <property type="match status" value="1"/>
</dbReference>
<dbReference type="Pfam" id="PF00568">
    <property type="entry name" value="WH1"/>
    <property type="match status" value="1"/>
</dbReference>
<feature type="region of interest" description="Disordered" evidence="2">
    <location>
        <begin position="556"/>
        <end position="657"/>
    </location>
</feature>
<dbReference type="GO" id="GO:0003779">
    <property type="term" value="F:actin binding"/>
    <property type="evidence" value="ECO:0007669"/>
    <property type="project" value="InterPro"/>
</dbReference>